<dbReference type="OrthoDB" id="9797709at2"/>
<dbReference type="Pfam" id="PF11954">
    <property type="entry name" value="DUF3471"/>
    <property type="match status" value="1"/>
</dbReference>
<dbReference type="Gene3D" id="3.40.710.10">
    <property type="entry name" value="DD-peptidase/beta-lactamase superfamily"/>
    <property type="match status" value="1"/>
</dbReference>
<feature type="domain" description="Beta-lactamase-related" evidence="2">
    <location>
        <begin position="16"/>
        <end position="343"/>
    </location>
</feature>
<dbReference type="RefSeq" id="WP_129891840.1">
    <property type="nucleotide sequence ID" value="NZ_CP035758.1"/>
</dbReference>
<dbReference type="KEGG" id="kbs:EPA93_34355"/>
<evidence type="ECO:0000313" key="4">
    <source>
        <dbReference type="EMBL" id="QBD80778.1"/>
    </source>
</evidence>
<keyword evidence="4" id="KW-0378">Hydrolase</keyword>
<dbReference type="InterPro" id="IPR012338">
    <property type="entry name" value="Beta-lactam/transpept-like"/>
</dbReference>
<organism evidence="4 5">
    <name type="scientific">Ktedonosporobacter rubrisoli</name>
    <dbReference type="NCBI Taxonomy" id="2509675"/>
    <lineage>
        <taxon>Bacteria</taxon>
        <taxon>Bacillati</taxon>
        <taxon>Chloroflexota</taxon>
        <taxon>Ktedonobacteria</taxon>
        <taxon>Ktedonobacterales</taxon>
        <taxon>Ktedonosporobacteraceae</taxon>
        <taxon>Ktedonosporobacter</taxon>
    </lineage>
</organism>
<dbReference type="Pfam" id="PF00144">
    <property type="entry name" value="Beta-lactamase"/>
    <property type="match status" value="1"/>
</dbReference>
<protein>
    <submittedName>
        <fullName evidence="4">Serine hydrolase</fullName>
    </submittedName>
</protein>
<dbReference type="SUPFAM" id="SSF56601">
    <property type="entry name" value="beta-lactamase/transpeptidase-like"/>
    <property type="match status" value="1"/>
</dbReference>
<accession>A0A4P6JY94</accession>
<sequence>MTVHTERLQDYKEFVGTVMKDWQVPGVAVGAVSADEVLFAEGFGKRDCEQGLAVTPQTTFAIGSCTKAFVAMSLAMLVDEGKLEWDKPVRDYLPVFKLSDEVASERITVRDILSHRSGLPGHDALAYNASIPVADLFRRLPYLELNKDMRTAWQYNNLMYAVAGHLIEALSGLSWDNFIRQRILTPLGMSGTSFSVAEMQQKTNDYALPYRIFNDKLERTRYYPKFEMLYGAAGAMNSNVEDMTKWLRCLLKESKYGDGEQRLVSAEQFKQLIEPHTIMQRMSYTTTQYAEESTYCYTLGWWTFTYRGHRFVQHSGGIDGFSVLTTFLPDDNLGTVVLTNRQGHMVTTHGIFTFNLCERLLGLNELPVEERSRQDYERVKEQLEQAQAMVEENRQASAPLSHPLSDYAGEYEHPAYGAFSLWLDKEGLKGLFNDLEYSFSHFHYDVFLVAQEEQDLPLHAMFTSNLEGKIASFSLPLEPAARPIIFQRSTEKAGT</sequence>
<evidence type="ECO:0000259" key="3">
    <source>
        <dbReference type="Pfam" id="PF11954"/>
    </source>
</evidence>
<dbReference type="PANTHER" id="PTHR46825:SF15">
    <property type="entry name" value="BETA-LACTAMASE-RELATED DOMAIN-CONTAINING PROTEIN"/>
    <property type="match status" value="1"/>
</dbReference>
<gene>
    <name evidence="4" type="ORF">EPA93_34355</name>
</gene>
<keyword evidence="1" id="KW-0175">Coiled coil</keyword>
<feature type="domain" description="Peptidase S12 Pab87-related C-terminal" evidence="3">
    <location>
        <begin position="394"/>
        <end position="484"/>
    </location>
</feature>
<proteinExistence type="predicted"/>
<evidence type="ECO:0000313" key="5">
    <source>
        <dbReference type="Proteomes" id="UP000290365"/>
    </source>
</evidence>
<evidence type="ECO:0000259" key="2">
    <source>
        <dbReference type="Pfam" id="PF00144"/>
    </source>
</evidence>
<dbReference type="Proteomes" id="UP000290365">
    <property type="component" value="Chromosome"/>
</dbReference>
<feature type="coiled-coil region" evidence="1">
    <location>
        <begin position="366"/>
        <end position="396"/>
    </location>
</feature>
<dbReference type="InterPro" id="IPR001466">
    <property type="entry name" value="Beta-lactam-related"/>
</dbReference>
<dbReference type="GO" id="GO:0016787">
    <property type="term" value="F:hydrolase activity"/>
    <property type="evidence" value="ECO:0007669"/>
    <property type="project" value="UniProtKB-KW"/>
</dbReference>
<keyword evidence="5" id="KW-1185">Reference proteome</keyword>
<dbReference type="Gene3D" id="2.40.128.600">
    <property type="match status" value="1"/>
</dbReference>
<dbReference type="InterPro" id="IPR050491">
    <property type="entry name" value="AmpC-like"/>
</dbReference>
<reference evidence="4 5" key="1">
    <citation type="submission" date="2019-01" db="EMBL/GenBank/DDBJ databases">
        <title>Ktedonosporobacter rubrisoli SCAWS-G2.</title>
        <authorList>
            <person name="Huang Y."/>
            <person name="Yan B."/>
        </authorList>
    </citation>
    <scope>NUCLEOTIDE SEQUENCE [LARGE SCALE GENOMIC DNA]</scope>
    <source>
        <strain evidence="4 5">SCAWS-G2</strain>
    </source>
</reference>
<dbReference type="EMBL" id="CP035758">
    <property type="protein sequence ID" value="QBD80778.1"/>
    <property type="molecule type" value="Genomic_DNA"/>
</dbReference>
<dbReference type="AlphaFoldDB" id="A0A4P6JY94"/>
<evidence type="ECO:0000256" key="1">
    <source>
        <dbReference type="SAM" id="Coils"/>
    </source>
</evidence>
<dbReference type="PANTHER" id="PTHR46825">
    <property type="entry name" value="D-ALANYL-D-ALANINE-CARBOXYPEPTIDASE/ENDOPEPTIDASE AMPH"/>
    <property type="match status" value="1"/>
</dbReference>
<dbReference type="InterPro" id="IPR021860">
    <property type="entry name" value="Peptidase_S12_Pab87-rel_C"/>
</dbReference>
<name>A0A4P6JY94_KTERU</name>